<keyword evidence="20" id="KW-0628">Postsynaptic cell membrane</keyword>
<dbReference type="Gene3D" id="1.25.40.610">
    <property type="match status" value="1"/>
</dbReference>
<feature type="transmembrane region" description="Helical" evidence="30">
    <location>
        <begin position="1083"/>
        <end position="1106"/>
    </location>
</feature>
<keyword evidence="18" id="KW-0325">Glycoprotein</keyword>
<dbReference type="GO" id="GO:0098742">
    <property type="term" value="P:cell-cell adhesion via plasma-membrane adhesion molecules"/>
    <property type="evidence" value="ECO:0007669"/>
    <property type="project" value="UniProtKB-ARBA"/>
</dbReference>
<dbReference type="InterPro" id="IPR017983">
    <property type="entry name" value="GPCR_2_secretin-like_CS"/>
</dbReference>
<feature type="transmembrane region" description="Helical" evidence="30">
    <location>
        <begin position="1010"/>
        <end position="1033"/>
    </location>
</feature>
<feature type="region of interest" description="Disordered" evidence="29">
    <location>
        <begin position="1127"/>
        <end position="1148"/>
    </location>
</feature>
<dbReference type="InterPro" id="IPR000922">
    <property type="entry name" value="Lectin_gal-bd_dom"/>
</dbReference>
<keyword evidence="15 30" id="KW-0472">Membrane</keyword>
<evidence type="ECO:0000256" key="24">
    <source>
        <dbReference type="ARBA" id="ARBA00082929"/>
    </source>
</evidence>
<feature type="compositionally biased region" description="Low complexity" evidence="29">
    <location>
        <begin position="1406"/>
        <end position="1416"/>
    </location>
</feature>
<dbReference type="Gene3D" id="4.10.1240.10">
    <property type="entry name" value="GPCR, family 2, extracellular hormone receptor domain"/>
    <property type="match status" value="1"/>
</dbReference>
<dbReference type="InterPro" id="IPR046338">
    <property type="entry name" value="GAIN_dom_sf"/>
</dbReference>
<dbReference type="PROSITE" id="PS50228">
    <property type="entry name" value="SUEL_LECTIN"/>
    <property type="match status" value="1"/>
</dbReference>
<keyword evidence="9" id="KW-0430">Lectin</keyword>
<evidence type="ECO:0000256" key="23">
    <source>
        <dbReference type="ARBA" id="ARBA00070289"/>
    </source>
</evidence>
<feature type="signal peptide" evidence="31">
    <location>
        <begin position="1"/>
        <end position="19"/>
    </location>
</feature>
<evidence type="ECO:0000259" key="32">
    <source>
        <dbReference type="PROSITE" id="PS50221"/>
    </source>
</evidence>
<reference evidence="37" key="2">
    <citation type="submission" date="2025-08" db="UniProtKB">
        <authorList>
            <consortium name="Ensembl"/>
        </authorList>
    </citation>
    <scope>IDENTIFICATION</scope>
</reference>
<dbReference type="Pfam" id="PF16489">
    <property type="entry name" value="GAIN"/>
    <property type="match status" value="1"/>
</dbReference>
<dbReference type="Gene3D" id="2.60.120.740">
    <property type="match status" value="1"/>
</dbReference>
<feature type="domain" description="G-protein coupled receptors family 2 profile 1" evidence="33">
    <location>
        <begin position="487"/>
        <end position="544"/>
    </location>
</feature>
<dbReference type="SMART" id="SM00284">
    <property type="entry name" value="OLF"/>
    <property type="match status" value="1"/>
</dbReference>
<evidence type="ECO:0000256" key="16">
    <source>
        <dbReference type="ARBA" id="ARBA00023157"/>
    </source>
</evidence>
<dbReference type="PROSITE" id="PS00650">
    <property type="entry name" value="G_PROTEIN_RECEP_F2_2"/>
    <property type="match status" value="1"/>
</dbReference>
<dbReference type="PANTHER" id="PTHR12011">
    <property type="entry name" value="ADHESION G-PROTEIN COUPLED RECEPTOR"/>
    <property type="match status" value="1"/>
</dbReference>
<keyword evidence="5" id="KW-0597">Phosphoprotein</keyword>
<evidence type="ECO:0000256" key="25">
    <source>
        <dbReference type="ARBA" id="ARBA00093322"/>
    </source>
</evidence>
<feature type="domain" description="GAIN-B" evidence="32">
    <location>
        <begin position="678"/>
        <end position="856"/>
    </location>
</feature>
<feature type="transmembrane region" description="Helical" evidence="30">
    <location>
        <begin position="868"/>
        <end position="891"/>
    </location>
</feature>
<evidence type="ECO:0000313" key="38">
    <source>
        <dbReference type="Proteomes" id="UP001501940"/>
    </source>
</evidence>
<dbReference type="PROSITE" id="PS50227">
    <property type="entry name" value="G_PROTEIN_RECEP_F2_3"/>
    <property type="match status" value="1"/>
</dbReference>
<feature type="transmembrane region" description="Helical" evidence="30">
    <location>
        <begin position="1054"/>
        <end position="1077"/>
    </location>
</feature>
<evidence type="ECO:0000256" key="22">
    <source>
        <dbReference type="ARBA" id="ARBA00034104"/>
    </source>
</evidence>
<evidence type="ECO:0000256" key="3">
    <source>
        <dbReference type="ARBA" id="ARBA00010933"/>
    </source>
</evidence>
<dbReference type="GO" id="GO:0007189">
    <property type="term" value="P:adenylate cyclase-activating G protein-coupled receptor signaling pathway"/>
    <property type="evidence" value="ECO:0007669"/>
    <property type="project" value="TreeGrafter"/>
</dbReference>
<keyword evidence="16 28" id="KW-1015">Disulfide bond</keyword>
<gene>
    <name evidence="37" type="primary">ADGRL3</name>
</gene>
<dbReference type="InterPro" id="IPR003334">
    <property type="entry name" value="GPCR_2_latrophilin_rcpt_C"/>
</dbReference>
<evidence type="ECO:0000256" key="26">
    <source>
        <dbReference type="ARBA" id="ARBA00093488"/>
    </source>
</evidence>
<comment type="similarity">
    <text evidence="3">Belongs to the G-protein coupled receptor 2 family. LN-TM7 subfamily.</text>
</comment>
<evidence type="ECO:0000256" key="20">
    <source>
        <dbReference type="ARBA" id="ARBA00023257"/>
    </source>
</evidence>
<dbReference type="InterPro" id="IPR000832">
    <property type="entry name" value="GPCR_2_secretin-like"/>
</dbReference>
<dbReference type="GO" id="GO:0007166">
    <property type="term" value="P:cell surface receptor signaling pathway"/>
    <property type="evidence" value="ECO:0007669"/>
    <property type="project" value="InterPro"/>
</dbReference>
<accession>A0AAQ6AIS3</accession>
<dbReference type="Pfam" id="PF02140">
    <property type="entry name" value="SUEL_Lectin"/>
    <property type="match status" value="1"/>
</dbReference>
<evidence type="ECO:0000256" key="21">
    <source>
        <dbReference type="ARBA" id="ARBA00023273"/>
    </source>
</evidence>
<dbReference type="InterPro" id="IPR017981">
    <property type="entry name" value="GPCR_2-like_7TM"/>
</dbReference>
<dbReference type="Proteomes" id="UP001501940">
    <property type="component" value="Chromosome 23"/>
</dbReference>
<dbReference type="InterPro" id="IPR003112">
    <property type="entry name" value="Olfac-like_dom"/>
</dbReference>
<dbReference type="PRINTS" id="PR00249">
    <property type="entry name" value="GPCRSECRETIN"/>
</dbReference>
<dbReference type="InterPro" id="IPR032471">
    <property type="entry name" value="AGRL2-4_GAIN_subdom_A"/>
</dbReference>
<evidence type="ECO:0000256" key="30">
    <source>
        <dbReference type="SAM" id="Phobius"/>
    </source>
</evidence>
<evidence type="ECO:0000259" key="33">
    <source>
        <dbReference type="PROSITE" id="PS50227"/>
    </source>
</evidence>
<evidence type="ECO:0000256" key="15">
    <source>
        <dbReference type="ARBA" id="ARBA00023136"/>
    </source>
</evidence>
<keyword evidence="21" id="KW-0966">Cell projection</keyword>
<evidence type="ECO:0000256" key="18">
    <source>
        <dbReference type="ARBA" id="ARBA00023180"/>
    </source>
</evidence>
<feature type="transmembrane region" description="Helical" evidence="30">
    <location>
        <begin position="970"/>
        <end position="990"/>
    </location>
</feature>
<dbReference type="Ensembl" id="ENSAOCT00000069294.1">
    <property type="protein sequence ID" value="ENSAOCP00000076581.1"/>
    <property type="gene ID" value="ENSAOCG00000015401.2"/>
</dbReference>
<dbReference type="GO" id="GO:0030424">
    <property type="term" value="C:axon"/>
    <property type="evidence" value="ECO:0007669"/>
    <property type="project" value="UniProtKB-SubCell"/>
</dbReference>
<dbReference type="InterPro" id="IPR003924">
    <property type="entry name" value="GPCR_2_latrophilin"/>
</dbReference>
<feature type="chain" id="PRO_5043512736" description="Adhesion G protein-coupled receptor L3" evidence="31">
    <location>
        <begin position="20"/>
        <end position="1547"/>
    </location>
</feature>
<dbReference type="GO" id="GO:0004930">
    <property type="term" value="F:G protein-coupled receptor activity"/>
    <property type="evidence" value="ECO:0007669"/>
    <property type="project" value="UniProtKB-KW"/>
</dbReference>
<comment type="subunit">
    <text evidence="26">Interacts (via PDZ-binding motif) with SHANK3. Interacts (via PDZ-binding motif) with DLG4.</text>
</comment>
<feature type="region of interest" description="Disordered" evidence="29">
    <location>
        <begin position="1436"/>
        <end position="1495"/>
    </location>
</feature>
<dbReference type="InterPro" id="IPR057244">
    <property type="entry name" value="GAIN_B"/>
</dbReference>
<dbReference type="FunFam" id="1.20.1070.10:FF:000011">
    <property type="entry name" value="Adhesion G protein-coupled receptor L2"/>
    <property type="match status" value="1"/>
</dbReference>
<keyword evidence="12 30" id="KW-1133">Transmembrane helix</keyword>
<comment type="subcellular location">
    <subcellularLocation>
        <location evidence="1">Cell junction</location>
    </subcellularLocation>
    <subcellularLocation>
        <location evidence="2">Cell projection</location>
        <location evidence="2">Axon</location>
    </subcellularLocation>
    <subcellularLocation>
        <location evidence="22">Postsynaptic cell membrane</location>
        <topology evidence="22">Multi-pass membrane protein</topology>
    </subcellularLocation>
</comment>
<evidence type="ECO:0000256" key="14">
    <source>
        <dbReference type="ARBA" id="ARBA00023040"/>
    </source>
</evidence>
<keyword evidence="10" id="KW-0677">Repeat</keyword>
<dbReference type="InterPro" id="IPR000203">
    <property type="entry name" value="GPS"/>
</dbReference>
<dbReference type="Pfam" id="PF01825">
    <property type="entry name" value="GPS"/>
    <property type="match status" value="1"/>
</dbReference>
<dbReference type="InterPro" id="IPR036445">
    <property type="entry name" value="GPCR_2_extracell_dom_sf"/>
</dbReference>
<evidence type="ECO:0000256" key="28">
    <source>
        <dbReference type="PROSITE-ProRule" id="PRU00446"/>
    </source>
</evidence>
<evidence type="ECO:0000256" key="5">
    <source>
        <dbReference type="ARBA" id="ARBA00022553"/>
    </source>
</evidence>
<protein>
    <recommendedName>
        <fullName evidence="23">Adhesion G protein-coupled receptor L3</fullName>
    </recommendedName>
    <alternativeName>
        <fullName evidence="24">Latrophilin-3</fullName>
    </alternativeName>
</protein>
<comment type="function">
    <text evidence="25">Orphan adhesion G-protein coupled receptor (aGPCR), which mediates synapse specificity. Ligand binding causes a conformation change that triggers signaling via guanine nucleotide-binding proteins (G proteins) and modulates the activity of downstream effectors, such as adenylate cyclase. Isoform 1 is specifically coupled to G(s) G proteins and mediates activation of adenylate cyclase activity. Following G-protein coupled receptor activation, undergoes liquid-liquid phase transition, associates with (1) cell adhesion molecules that are expressed at the surface of adjacent cells, as well as (2) PDZ-containing proteins, such as SHANK3 and DLG4, in the cytoplasm to direct synapse formation.</text>
</comment>
<evidence type="ECO:0000256" key="7">
    <source>
        <dbReference type="ARBA" id="ARBA00022723"/>
    </source>
</evidence>
<dbReference type="FunFam" id="2.60.120.740:FF:000001">
    <property type="entry name" value="Adhesion G protein-coupled receptor L2"/>
    <property type="match status" value="1"/>
</dbReference>
<dbReference type="GeneTree" id="ENSGT00940000155527"/>
<dbReference type="GO" id="GO:0030246">
    <property type="term" value="F:carbohydrate binding"/>
    <property type="evidence" value="ECO:0007669"/>
    <property type="project" value="UniProtKB-KW"/>
</dbReference>
<dbReference type="InterPro" id="IPR001879">
    <property type="entry name" value="GPCR_2_extracellular_dom"/>
</dbReference>
<dbReference type="PRINTS" id="PR01444">
    <property type="entry name" value="LATROPHILIN"/>
</dbReference>
<feature type="region of interest" description="Disordered" evidence="29">
    <location>
        <begin position="1392"/>
        <end position="1423"/>
    </location>
</feature>
<dbReference type="PANTHER" id="PTHR12011:SF60">
    <property type="entry name" value="ADHESION G PROTEIN-COUPLED RECEPTOR L3"/>
    <property type="match status" value="1"/>
</dbReference>
<dbReference type="PROSITE" id="PS50261">
    <property type="entry name" value="G_PROTEIN_RECEP_F2_4"/>
    <property type="match status" value="1"/>
</dbReference>
<dbReference type="Pfam" id="PF02191">
    <property type="entry name" value="OLF"/>
    <property type="match status" value="1"/>
</dbReference>
<feature type="domain" description="SUEL-type lectin" evidence="34">
    <location>
        <begin position="35"/>
        <end position="124"/>
    </location>
</feature>
<evidence type="ECO:0000256" key="27">
    <source>
        <dbReference type="ARBA" id="ARBA00093538"/>
    </source>
</evidence>
<organism evidence="37 38">
    <name type="scientific">Amphiprion ocellaris</name>
    <name type="common">Clown anemonefish</name>
    <dbReference type="NCBI Taxonomy" id="80972"/>
    <lineage>
        <taxon>Eukaryota</taxon>
        <taxon>Metazoa</taxon>
        <taxon>Chordata</taxon>
        <taxon>Craniata</taxon>
        <taxon>Vertebrata</taxon>
        <taxon>Euteleostomi</taxon>
        <taxon>Actinopterygii</taxon>
        <taxon>Neopterygii</taxon>
        <taxon>Teleostei</taxon>
        <taxon>Neoteleostei</taxon>
        <taxon>Acanthomorphata</taxon>
        <taxon>Ovalentaria</taxon>
        <taxon>Pomacentridae</taxon>
        <taxon>Amphiprion</taxon>
    </lineage>
</organism>
<feature type="disulfide bond" evidence="28">
    <location>
        <begin position="135"/>
        <end position="317"/>
    </location>
</feature>
<keyword evidence="13" id="KW-0770">Synapse</keyword>
<dbReference type="SMART" id="SM00008">
    <property type="entry name" value="HormR"/>
    <property type="match status" value="1"/>
</dbReference>
<evidence type="ECO:0000256" key="8">
    <source>
        <dbReference type="ARBA" id="ARBA00022729"/>
    </source>
</evidence>
<keyword evidence="11" id="KW-0965">Cell junction</keyword>
<keyword evidence="4" id="KW-1003">Cell membrane</keyword>
<evidence type="ECO:0000313" key="37">
    <source>
        <dbReference type="Ensembl" id="ENSAOCP00000076581.1"/>
    </source>
</evidence>
<evidence type="ECO:0000259" key="36">
    <source>
        <dbReference type="PROSITE" id="PS51132"/>
    </source>
</evidence>
<evidence type="ECO:0000256" key="12">
    <source>
        <dbReference type="ARBA" id="ARBA00022989"/>
    </source>
</evidence>
<keyword evidence="38" id="KW-1185">Reference proteome</keyword>
<keyword evidence="6 30" id="KW-0812">Transmembrane</keyword>
<feature type="region of interest" description="Disordered" evidence="29">
    <location>
        <begin position="415"/>
        <end position="437"/>
    </location>
</feature>
<feature type="compositionally biased region" description="Basic and acidic residues" evidence="29">
    <location>
        <begin position="1473"/>
        <end position="1483"/>
    </location>
</feature>
<name>A0AAQ6AIS3_AMPOC</name>
<dbReference type="Pfam" id="PF02354">
    <property type="entry name" value="Latrophilin"/>
    <property type="match status" value="1"/>
</dbReference>
<evidence type="ECO:0000256" key="17">
    <source>
        <dbReference type="ARBA" id="ARBA00023170"/>
    </source>
</evidence>
<comment type="subunit">
    <text evidence="27">Heterodimer of 2 chains generated by proteolytic processing; the large extracellular N-terminal fragment and the membrane-bound C-terminal fragment predominantly remain associated and non-covalently linked. Interacts (via olfactomedin-like domain) with FLRT1 (via extracellular domain). Interacts (via olfactomedin-like domain) with FLRT2 (via extracellular domain). Interacts (via olfactomedin-like domain) with FLRT3 (via extracellular domain); the interaction is direct. Interacts (via extracellular domain) with TENM1. Interacts (via extracellular domain) with TENM2. Interacts (via extracellular domain) with TENM3. Identified in a complex with FLRT3 and UNC5B; does not interact with UNC5B by itself. Identified in a complex with FLRT3 and UNC5D; does not interact with UNC5D by itself.</text>
</comment>
<reference evidence="37" key="3">
    <citation type="submission" date="2025-09" db="UniProtKB">
        <authorList>
            <consortium name="Ensembl"/>
        </authorList>
    </citation>
    <scope>IDENTIFICATION</scope>
</reference>
<evidence type="ECO:0000256" key="11">
    <source>
        <dbReference type="ARBA" id="ARBA00022949"/>
    </source>
</evidence>
<dbReference type="InterPro" id="IPR043159">
    <property type="entry name" value="Lectin_gal-bd_sf"/>
</dbReference>
<dbReference type="GO" id="GO:0045211">
    <property type="term" value="C:postsynaptic membrane"/>
    <property type="evidence" value="ECO:0007669"/>
    <property type="project" value="UniProtKB-SubCell"/>
</dbReference>
<evidence type="ECO:0000256" key="1">
    <source>
        <dbReference type="ARBA" id="ARBA00004282"/>
    </source>
</evidence>
<keyword evidence="17" id="KW-0675">Receptor</keyword>
<dbReference type="PROSITE" id="PS51132">
    <property type="entry name" value="OLF"/>
    <property type="match status" value="1"/>
</dbReference>
<keyword evidence="7" id="KW-0479">Metal-binding</keyword>
<dbReference type="Pfam" id="PF00002">
    <property type="entry name" value="7tm_2"/>
    <property type="match status" value="1"/>
</dbReference>
<feature type="domain" description="Olfactomedin-like" evidence="36">
    <location>
        <begin position="134"/>
        <end position="393"/>
    </location>
</feature>
<dbReference type="Pfam" id="PF02793">
    <property type="entry name" value="HRM"/>
    <property type="match status" value="1"/>
</dbReference>
<evidence type="ECO:0000256" key="9">
    <source>
        <dbReference type="ARBA" id="ARBA00022734"/>
    </source>
</evidence>
<dbReference type="PROSITE" id="PS50221">
    <property type="entry name" value="GAIN_B"/>
    <property type="match status" value="1"/>
</dbReference>
<dbReference type="CDD" id="cd22846">
    <property type="entry name" value="Gal_Rha_Lectin_LPHN3"/>
    <property type="match status" value="1"/>
</dbReference>
<dbReference type="GO" id="GO:0070161">
    <property type="term" value="C:anchoring junction"/>
    <property type="evidence" value="ECO:0007669"/>
    <property type="project" value="UniProtKB-SubCell"/>
</dbReference>
<dbReference type="FunFam" id="1.25.40.610:FF:000003">
    <property type="entry name" value="adhesion G protein-coupled receptor L3"/>
    <property type="match status" value="1"/>
</dbReference>
<evidence type="ECO:0000256" key="13">
    <source>
        <dbReference type="ARBA" id="ARBA00023018"/>
    </source>
</evidence>
<feature type="transmembrane region" description="Helical" evidence="30">
    <location>
        <begin position="903"/>
        <end position="921"/>
    </location>
</feature>
<keyword evidence="8 31" id="KW-0732">Signal</keyword>
<evidence type="ECO:0000256" key="29">
    <source>
        <dbReference type="SAM" id="MobiDB-lite"/>
    </source>
</evidence>
<keyword evidence="19" id="KW-0807">Transducer</keyword>
<dbReference type="GO" id="GO:0005509">
    <property type="term" value="F:calcium ion binding"/>
    <property type="evidence" value="ECO:0007669"/>
    <property type="project" value="UniProtKB-ARBA"/>
</dbReference>
<evidence type="ECO:0000256" key="6">
    <source>
        <dbReference type="ARBA" id="ARBA00022692"/>
    </source>
</evidence>
<reference evidence="37 38" key="1">
    <citation type="submission" date="2022-01" db="EMBL/GenBank/DDBJ databases">
        <title>A chromosome-scale genome assembly of the false clownfish, Amphiprion ocellaris.</title>
        <authorList>
            <person name="Ryu T."/>
        </authorList>
    </citation>
    <scope>NUCLEOTIDE SEQUENCE [LARGE SCALE GENOMIC DNA]</scope>
</reference>
<evidence type="ECO:0000256" key="2">
    <source>
        <dbReference type="ARBA" id="ARBA00004489"/>
    </source>
</evidence>
<dbReference type="GO" id="GO:0160221">
    <property type="term" value="P:Rho-activating G protein-coupled receptor signaling pathway"/>
    <property type="evidence" value="ECO:0007669"/>
    <property type="project" value="UniProtKB-ARBA"/>
</dbReference>
<keyword evidence="14" id="KW-0297">G-protein coupled receptor</keyword>
<dbReference type="Gene3D" id="2.60.220.50">
    <property type="match status" value="1"/>
</dbReference>
<evidence type="ECO:0000256" key="10">
    <source>
        <dbReference type="ARBA" id="ARBA00022737"/>
    </source>
</evidence>
<evidence type="ECO:0000259" key="35">
    <source>
        <dbReference type="PROSITE" id="PS50261"/>
    </source>
</evidence>
<evidence type="ECO:0000256" key="19">
    <source>
        <dbReference type="ARBA" id="ARBA00023224"/>
    </source>
</evidence>
<evidence type="ECO:0000256" key="31">
    <source>
        <dbReference type="SAM" id="SignalP"/>
    </source>
</evidence>
<dbReference type="Gene3D" id="1.20.1070.10">
    <property type="entry name" value="Rhodopsin 7-helix transmembrane proteins"/>
    <property type="match status" value="1"/>
</dbReference>
<evidence type="ECO:0000256" key="4">
    <source>
        <dbReference type="ARBA" id="ARBA00022475"/>
    </source>
</evidence>
<sequence length="1547" mass="172884">MWTARLLVLASLFAPAALAFSRAPIPMAVVRRELSCESYPIELRCPGTDVIMIESANYGRTDDKICDADPAQMENTRCYLPDAYKIMSQRCNNRTQCAVVAGPDVFPDPCPGTYKYLEVQYECVPYKVEQKVFLCPGLLRRVYQSEHLFESDHQSGAWCKDPLQASDKIYYMPWTPYRTDTLTEYSSKEDFIAGRPTTTYKLPHRVDGTGFVVYDGALFFNKERTRNIVKFDLRTRIKSGEAIIANANYHDTSPYRWGGKSDIDLAVDENGLWVIYATEQNNGRIVISQLNPYTLRVEGTWDTAYDKRSASNAFMICGILYVVKSVYEDDDNEATGNKIDYIYNTELSKDGFLDIPFPNSYQYIAAVDYNPRDNLLYVWNNYHVVKYSLDFGALDNRLETSSSVMVYMDTTTTTTRTTTRPTTVTMTTTTSRTTTTRVPATTTALAQWPRTTTTVAAPVQTLVEGLDPEDDFRVPPSSKLPNVRVEYCNPLVMMDISWPKTKQGMLAKMPCPPGTIGVASYVCIGPEGYWNPQGPDFSNCTSPWVNLISQKLKTGETAAVIARELAEQTKSNLQAGDITYTVKAMVQLVDLLDVQLRNLTPGGKDSAARSLNKLQKRERSCRFYVQAMVETVNNLLQPQAQAAWRELSTGEQLRAATMLLDTVEQGAFVLADNLLKTDIVQENTDNIQLEVARMSTDGNLPDLKFPQTGGQGNSIHLSANTLKQHGRNGEIRIAFVLYKHIGVYLSTENASMKLGSEAMATNYSVIVNSPVITAAINKDSNKVYLSDPVIFTIRHLQQSEENFNPNCSFWSYSKRTMTGFWSTQDCRLLGTNRTHTTCSCTHLTNFAVLMAHVDVKNTDPVHDMLLDVITWVGILLSLVCLLISLFTFCFFRGLQSDRNTIHKNLCISLFIAESLFLVGINRGDQPIACAVFAALLHFFFLAAFTWMFLEGVQLYIMLVEVFESEHSRRRYFYLVGYGVPALIVAVSAAVDYRSYGTDRVCWLRLDTYFIWSFIGPATLIIMLNVIFLGIALYKMFHHTAILKPDSGCLDNIKSWVIGAIALLCLLGLTWAFGLMYVNESTVVMAYLFTIFNSLQGMFIFIFHCVLQKKVRKEYGKCLRTHCCSGKSVDSSIGSGKGTASRAPGRYSTGSQSRIRRMWNDTVRKQSESSFMTGDINSSASLNRGAMANHLIPNALLRPHGTNNPYNTLLGESAVYNNPLGMYNTQEPYRETKGILNNARDTSVMDTLPLNGNHGNSYSIASAEYMSDCVQIIDRGYNHKETTLEKKILKELTSNYIPSYLNNSHERSTEQNRNLMNKLVNNVSNGGKDGGYGMGLGVGMGMNVALSLDEHSTFGPHHDEGLGLELIREESNAPLLPQRPPPSLQAVDNLHNHLHQSVPPPLPLPHHPFSSATTSSSSRRRIPQENSESFFPLLTNEHTEDEGSSPSHNHQRDSLYTSMPMLPGLPDPSAESADGSKEGSDAKSPEASSDDVYYKSMPNLGSRNHLHQLHSYYQLGRGSSDGFIVPPNREDLSPEETPQEPLHLVTSL</sequence>
<feature type="transmembrane region" description="Helical" evidence="30">
    <location>
        <begin position="927"/>
        <end position="949"/>
    </location>
</feature>
<feature type="region of interest" description="Disordered" evidence="29">
    <location>
        <begin position="1515"/>
        <end position="1547"/>
    </location>
</feature>
<evidence type="ECO:0000259" key="34">
    <source>
        <dbReference type="PROSITE" id="PS50228"/>
    </source>
</evidence>
<proteinExistence type="inferred from homology"/>
<dbReference type="FunFam" id="2.60.220.50:FF:000001">
    <property type="entry name" value="Adhesion G protein-coupled receptor L2"/>
    <property type="match status" value="1"/>
</dbReference>
<feature type="domain" description="G-protein coupled receptors family 2 profile 2" evidence="35">
    <location>
        <begin position="866"/>
        <end position="1107"/>
    </location>
</feature>
<dbReference type="SMART" id="SM00303">
    <property type="entry name" value="GPS"/>
    <property type="match status" value="1"/>
</dbReference>
<dbReference type="CDD" id="cd16005">
    <property type="entry name" value="7tmB2_Latrophilin-3"/>
    <property type="match status" value="1"/>
</dbReference>